<name>A0A8J5HWP2_ZINOF</name>
<comment type="function">
    <text evidence="4">Dirigent proteins impart stereoselectivity on the phenoxy radical-coupling reaction, yielding optically active lignans from two molecules of coniferyl alcohol in the biosynthesis of lignans, flavonolignans, and alkaloids and thus plays a central role in plant secondary metabolism.</text>
</comment>
<keyword evidence="3 4" id="KW-0964">Secreted</keyword>
<evidence type="ECO:0000256" key="5">
    <source>
        <dbReference type="SAM" id="MobiDB-lite"/>
    </source>
</evidence>
<gene>
    <name evidence="7" type="ORF">ZIOFF_016837</name>
</gene>
<dbReference type="InterPro" id="IPR024752">
    <property type="entry name" value="Myb/SANT-like_dom"/>
</dbReference>
<feature type="domain" description="Myb/SANT-like" evidence="6">
    <location>
        <begin position="15"/>
        <end position="104"/>
    </location>
</feature>
<comment type="subcellular location">
    <subcellularLocation>
        <location evidence="4">Secreted</location>
        <location evidence="4">Extracellular space</location>
        <location evidence="4">Apoplast</location>
    </subcellularLocation>
</comment>
<evidence type="ECO:0000256" key="2">
    <source>
        <dbReference type="ARBA" id="ARBA00011738"/>
    </source>
</evidence>
<evidence type="ECO:0000256" key="3">
    <source>
        <dbReference type="ARBA" id="ARBA00022525"/>
    </source>
</evidence>
<evidence type="ECO:0000256" key="4">
    <source>
        <dbReference type="RuleBase" id="RU363099"/>
    </source>
</evidence>
<organism evidence="7 8">
    <name type="scientific">Zingiber officinale</name>
    <name type="common">Ginger</name>
    <name type="synonym">Amomum zingiber</name>
    <dbReference type="NCBI Taxonomy" id="94328"/>
    <lineage>
        <taxon>Eukaryota</taxon>
        <taxon>Viridiplantae</taxon>
        <taxon>Streptophyta</taxon>
        <taxon>Embryophyta</taxon>
        <taxon>Tracheophyta</taxon>
        <taxon>Spermatophyta</taxon>
        <taxon>Magnoliopsida</taxon>
        <taxon>Liliopsida</taxon>
        <taxon>Zingiberales</taxon>
        <taxon>Zingiberaceae</taxon>
        <taxon>Zingiber</taxon>
    </lineage>
</organism>
<dbReference type="Pfam" id="PF03018">
    <property type="entry name" value="Dirigent"/>
    <property type="match status" value="1"/>
</dbReference>
<comment type="caution">
    <text evidence="7">The sequence shown here is derived from an EMBL/GenBank/DDBJ whole genome shotgun (WGS) entry which is preliminary data.</text>
</comment>
<proteinExistence type="inferred from homology"/>
<dbReference type="Gene3D" id="2.40.480.10">
    <property type="entry name" value="Allene oxide cyclase-like"/>
    <property type="match status" value="1"/>
</dbReference>
<accession>A0A8J5HWP2</accession>
<comment type="subunit">
    <text evidence="2 4">Homodimer.</text>
</comment>
<dbReference type="AlphaFoldDB" id="A0A8J5HWP2"/>
<dbReference type="Pfam" id="PF12776">
    <property type="entry name" value="Myb_DNA-bind_3"/>
    <property type="match status" value="1"/>
</dbReference>
<dbReference type="EMBL" id="JACMSC010000004">
    <property type="protein sequence ID" value="KAG6526834.1"/>
    <property type="molecule type" value="Genomic_DNA"/>
</dbReference>
<keyword evidence="4" id="KW-0052">Apoplast</keyword>
<dbReference type="GO" id="GO:0048046">
    <property type="term" value="C:apoplast"/>
    <property type="evidence" value="ECO:0007669"/>
    <property type="project" value="UniProtKB-SubCell"/>
</dbReference>
<comment type="similarity">
    <text evidence="1 4">Belongs to the plant dirigent protein family.</text>
</comment>
<dbReference type="PANTHER" id="PTHR21495">
    <property type="entry name" value="NUCLEOPORIN-RELATED"/>
    <property type="match status" value="1"/>
</dbReference>
<evidence type="ECO:0000259" key="6">
    <source>
        <dbReference type="Pfam" id="PF12776"/>
    </source>
</evidence>
<keyword evidence="8" id="KW-1185">Reference proteome</keyword>
<protein>
    <recommendedName>
        <fullName evidence="4">Dirigent protein</fullName>
    </recommendedName>
</protein>
<feature type="region of interest" description="Disordered" evidence="5">
    <location>
        <begin position="146"/>
        <end position="181"/>
    </location>
</feature>
<sequence length="491" mass="55479">MGGHNPSIEIEKYDWSKTNVAMFVDIIYEKVKHNKLQTSTFTNTVWEEINKELYQVTNKNYGVERLKGKWNRLRTRQRLFAALLAHTGVTMDPYTDKVNAPEEVTTATSDMHRASTQLPLTSDEERELEEAFIIRGVSSYVEVVDDENEDVGGEPNNRRHRSTESTESHRRKDPKRSKTEKYDAYMDKWSDTLQHLSQESIARQKYLDLRAAKLECEQEISSSTGTSGFSDPYSIDMCMQILNQMDDLSTQVYTKAIEAFEYSSEDMLMSGVEDSFGDQESIPIDPSQTAQMRHIRDDIASHMWNDYIKVPFCDTESLVIDQVIDYQVLCDSGNDTESLVIDQGRDFITSHLHFFLHENYNSPNATSITVINSTNSNPGDFGSIGIFDDELREGSTVDSKLIGRAQGIAPGVSLRQTTWLVLLNFVFTEGEYNGSSLTVVGRATLEGTTERSIIGGTGKFRMARGYTINTFLISGGPAIHLIAEYDAYIVH</sequence>
<dbReference type="GO" id="GO:0009699">
    <property type="term" value="P:phenylpropanoid biosynthetic process"/>
    <property type="evidence" value="ECO:0007669"/>
    <property type="project" value="UniProtKB-ARBA"/>
</dbReference>
<reference evidence="7 8" key="1">
    <citation type="submission" date="2020-08" db="EMBL/GenBank/DDBJ databases">
        <title>Plant Genome Project.</title>
        <authorList>
            <person name="Zhang R.-G."/>
        </authorList>
    </citation>
    <scope>NUCLEOTIDE SEQUENCE [LARGE SCALE GENOMIC DNA]</scope>
    <source>
        <tissue evidence="7">Rhizome</tissue>
    </source>
</reference>
<evidence type="ECO:0000313" key="7">
    <source>
        <dbReference type="EMBL" id="KAG6526834.1"/>
    </source>
</evidence>
<dbReference type="Proteomes" id="UP000734854">
    <property type="component" value="Unassembled WGS sequence"/>
</dbReference>
<feature type="compositionally biased region" description="Basic and acidic residues" evidence="5">
    <location>
        <begin position="162"/>
        <end position="181"/>
    </location>
</feature>
<dbReference type="InterPro" id="IPR004265">
    <property type="entry name" value="Dirigent"/>
</dbReference>
<dbReference type="InterPro" id="IPR044859">
    <property type="entry name" value="Allene_oxi_cyc_Dirigent"/>
</dbReference>
<evidence type="ECO:0000256" key="1">
    <source>
        <dbReference type="ARBA" id="ARBA00010746"/>
    </source>
</evidence>
<evidence type="ECO:0000313" key="8">
    <source>
        <dbReference type="Proteomes" id="UP000734854"/>
    </source>
</evidence>